<evidence type="ECO:0000259" key="4">
    <source>
        <dbReference type="Pfam" id="PF03081"/>
    </source>
</evidence>
<dbReference type="InterPro" id="IPR004140">
    <property type="entry name" value="Exo70"/>
</dbReference>
<dbReference type="Pfam" id="PF03081">
    <property type="entry name" value="Exo70_C"/>
    <property type="match status" value="1"/>
</dbReference>
<evidence type="ECO:0000313" key="6">
    <source>
        <dbReference type="Proteomes" id="UP000594638"/>
    </source>
</evidence>
<dbReference type="InterPro" id="IPR046364">
    <property type="entry name" value="Exo70_C"/>
</dbReference>
<dbReference type="EMBL" id="CACTIH010002050">
    <property type="protein sequence ID" value="CAA2972381.1"/>
    <property type="molecule type" value="Genomic_DNA"/>
</dbReference>
<dbReference type="GO" id="GO:0015031">
    <property type="term" value="P:protein transport"/>
    <property type="evidence" value="ECO:0007669"/>
    <property type="project" value="UniProtKB-KW"/>
</dbReference>
<feature type="domain" description="Exocyst complex subunit Exo70 C-terminal" evidence="4">
    <location>
        <begin position="1"/>
        <end position="140"/>
    </location>
</feature>
<dbReference type="AlphaFoldDB" id="A0A8S0R0Y0"/>
<keyword evidence="6" id="KW-1185">Reference proteome</keyword>
<evidence type="ECO:0000256" key="3">
    <source>
        <dbReference type="RuleBase" id="RU365026"/>
    </source>
</evidence>
<reference evidence="5 6" key="1">
    <citation type="submission" date="2019-12" db="EMBL/GenBank/DDBJ databases">
        <authorList>
            <person name="Alioto T."/>
            <person name="Alioto T."/>
            <person name="Gomez Garrido J."/>
        </authorList>
    </citation>
    <scope>NUCLEOTIDE SEQUENCE [LARGE SCALE GENOMIC DNA]</scope>
</reference>
<dbReference type="SUPFAM" id="SSF74788">
    <property type="entry name" value="Cullin repeat-like"/>
    <property type="match status" value="1"/>
</dbReference>
<protein>
    <recommendedName>
        <fullName evidence="3">Exocyst subunit Exo70 family protein</fullName>
    </recommendedName>
</protein>
<evidence type="ECO:0000313" key="5">
    <source>
        <dbReference type="EMBL" id="CAA2972381.1"/>
    </source>
</evidence>
<evidence type="ECO:0000256" key="1">
    <source>
        <dbReference type="ARBA" id="ARBA00006756"/>
    </source>
</evidence>
<name>A0A8S0R0Y0_OLEEU</name>
<comment type="function">
    <text evidence="3">Component of the exocyst complex.</text>
</comment>
<dbReference type="PANTHER" id="PTHR12542:SF38">
    <property type="entry name" value="EXOCYST SUBUNIT EXO70 FAMILY PROTEIN"/>
    <property type="match status" value="1"/>
</dbReference>
<gene>
    <name evidence="5" type="ORF">OLEA9_A013245</name>
</gene>
<dbReference type="Gene3D" id="1.20.1280.170">
    <property type="entry name" value="Exocyst complex component Exo70"/>
    <property type="match status" value="1"/>
</dbReference>
<dbReference type="OrthoDB" id="1922221at2759"/>
<comment type="similarity">
    <text evidence="1 3">Belongs to the EXO70 family.</text>
</comment>
<evidence type="ECO:0000256" key="2">
    <source>
        <dbReference type="ARBA" id="ARBA00022448"/>
    </source>
</evidence>
<dbReference type="Gramene" id="OE9A013245T1">
    <property type="protein sequence ID" value="OE9A013245C1"/>
    <property type="gene ID" value="OE9A013245"/>
</dbReference>
<dbReference type="PANTHER" id="PTHR12542">
    <property type="entry name" value="EXOCYST COMPLEX PROTEIN EXO70"/>
    <property type="match status" value="1"/>
</dbReference>
<keyword evidence="3" id="KW-0653">Protein transport</keyword>
<comment type="caution">
    <text evidence="5">The sequence shown here is derived from an EMBL/GenBank/DDBJ whole genome shotgun (WGS) entry which is preliminary data.</text>
</comment>
<sequence length="141" mass="16042">MYTKIYKHWSKIDSIFSFDSTASVKSEALMLLVRLGEYVRTTLNEFESTIQNNSSKSPLAGARIHHLTIDAMNYLSILADCSNILANSPQPEKISLPESPFRFSYTEESSEPTITLKFTWLILVLLCKLNGKAEHYKDISF</sequence>
<dbReference type="GO" id="GO:0006887">
    <property type="term" value="P:exocytosis"/>
    <property type="evidence" value="ECO:0007669"/>
    <property type="project" value="UniProtKB-KW"/>
</dbReference>
<accession>A0A8S0R0Y0</accession>
<dbReference type="GO" id="GO:0000145">
    <property type="term" value="C:exocyst"/>
    <property type="evidence" value="ECO:0007669"/>
    <property type="project" value="InterPro"/>
</dbReference>
<dbReference type="Proteomes" id="UP000594638">
    <property type="component" value="Unassembled WGS sequence"/>
</dbReference>
<proteinExistence type="inferred from homology"/>
<keyword evidence="3" id="KW-0268">Exocytosis</keyword>
<dbReference type="InterPro" id="IPR016159">
    <property type="entry name" value="Cullin_repeat-like_dom_sf"/>
</dbReference>
<dbReference type="GO" id="GO:0005546">
    <property type="term" value="F:phosphatidylinositol-4,5-bisphosphate binding"/>
    <property type="evidence" value="ECO:0007669"/>
    <property type="project" value="InterPro"/>
</dbReference>
<keyword evidence="2 3" id="KW-0813">Transport</keyword>
<organism evidence="5 6">
    <name type="scientific">Olea europaea subsp. europaea</name>
    <dbReference type="NCBI Taxonomy" id="158383"/>
    <lineage>
        <taxon>Eukaryota</taxon>
        <taxon>Viridiplantae</taxon>
        <taxon>Streptophyta</taxon>
        <taxon>Embryophyta</taxon>
        <taxon>Tracheophyta</taxon>
        <taxon>Spermatophyta</taxon>
        <taxon>Magnoliopsida</taxon>
        <taxon>eudicotyledons</taxon>
        <taxon>Gunneridae</taxon>
        <taxon>Pentapetalae</taxon>
        <taxon>asterids</taxon>
        <taxon>lamiids</taxon>
        <taxon>Lamiales</taxon>
        <taxon>Oleaceae</taxon>
        <taxon>Oleeae</taxon>
        <taxon>Olea</taxon>
    </lineage>
</organism>